<dbReference type="EMBL" id="AMQN01001501">
    <property type="status" value="NOT_ANNOTATED_CDS"/>
    <property type="molecule type" value="Genomic_DNA"/>
</dbReference>
<dbReference type="STRING" id="283909.R7UK45"/>
<evidence type="ECO:0000256" key="2">
    <source>
        <dbReference type="ARBA" id="ARBA00022723"/>
    </source>
</evidence>
<dbReference type="PANTHER" id="PTHR24394:SF29">
    <property type="entry name" value="MYONEURIN"/>
    <property type="match status" value="1"/>
</dbReference>
<gene>
    <name evidence="9" type="ORF">CAPTEDRAFT_219140</name>
</gene>
<evidence type="ECO:0000313" key="11">
    <source>
        <dbReference type="Proteomes" id="UP000014760"/>
    </source>
</evidence>
<dbReference type="Pfam" id="PF00096">
    <property type="entry name" value="zf-C2H2"/>
    <property type="match status" value="3"/>
</dbReference>
<protein>
    <recommendedName>
        <fullName evidence="8">C2H2-type domain-containing protein</fullName>
    </recommendedName>
</protein>
<dbReference type="PROSITE" id="PS50157">
    <property type="entry name" value="ZINC_FINGER_C2H2_2"/>
    <property type="match status" value="4"/>
</dbReference>
<dbReference type="GO" id="GO:0000981">
    <property type="term" value="F:DNA-binding transcription factor activity, RNA polymerase II-specific"/>
    <property type="evidence" value="ECO:0007669"/>
    <property type="project" value="TreeGrafter"/>
</dbReference>
<dbReference type="HOGENOM" id="CLU_774444_0_0_1"/>
<keyword evidence="6" id="KW-0539">Nucleus</keyword>
<dbReference type="FunFam" id="3.30.160.60:FF:000100">
    <property type="entry name" value="Zinc finger 45-like"/>
    <property type="match status" value="1"/>
</dbReference>
<reference evidence="9 11" key="2">
    <citation type="journal article" date="2013" name="Nature">
        <title>Insights into bilaterian evolution from three spiralian genomes.</title>
        <authorList>
            <person name="Simakov O."/>
            <person name="Marletaz F."/>
            <person name="Cho S.J."/>
            <person name="Edsinger-Gonzales E."/>
            <person name="Havlak P."/>
            <person name="Hellsten U."/>
            <person name="Kuo D.H."/>
            <person name="Larsson T."/>
            <person name="Lv J."/>
            <person name="Arendt D."/>
            <person name="Savage R."/>
            <person name="Osoegawa K."/>
            <person name="de Jong P."/>
            <person name="Grimwood J."/>
            <person name="Chapman J.A."/>
            <person name="Shapiro H."/>
            <person name="Aerts A."/>
            <person name="Otillar R.P."/>
            <person name="Terry A.Y."/>
            <person name="Boore J.L."/>
            <person name="Grigoriev I.V."/>
            <person name="Lindberg D.R."/>
            <person name="Seaver E.C."/>
            <person name="Weisblat D.A."/>
            <person name="Putnam N.H."/>
            <person name="Rokhsar D.S."/>
        </authorList>
    </citation>
    <scope>NUCLEOTIDE SEQUENCE</scope>
    <source>
        <strain evidence="9 11">I ESC-2004</strain>
    </source>
</reference>
<dbReference type="Proteomes" id="UP000014760">
    <property type="component" value="Unassembled WGS sequence"/>
</dbReference>
<dbReference type="EnsemblMetazoa" id="CapteT219140">
    <property type="protein sequence ID" value="CapteP219140"/>
    <property type="gene ID" value="CapteG219140"/>
</dbReference>
<dbReference type="SUPFAM" id="SSF57667">
    <property type="entry name" value="beta-beta-alpha zinc fingers"/>
    <property type="match status" value="3"/>
</dbReference>
<reference evidence="10" key="3">
    <citation type="submission" date="2015-06" db="UniProtKB">
        <authorList>
            <consortium name="EnsemblMetazoa"/>
        </authorList>
    </citation>
    <scope>IDENTIFICATION</scope>
</reference>
<evidence type="ECO:0000313" key="10">
    <source>
        <dbReference type="EnsemblMetazoa" id="CapteP219140"/>
    </source>
</evidence>
<dbReference type="InterPro" id="IPR036236">
    <property type="entry name" value="Znf_C2H2_sf"/>
</dbReference>
<evidence type="ECO:0000256" key="4">
    <source>
        <dbReference type="ARBA" id="ARBA00022771"/>
    </source>
</evidence>
<proteinExistence type="predicted"/>
<name>R7UK45_CAPTE</name>
<dbReference type="EMBL" id="KB303020">
    <property type="protein sequence ID" value="ELU03652.1"/>
    <property type="molecule type" value="Genomic_DNA"/>
</dbReference>
<organism evidence="9">
    <name type="scientific">Capitella teleta</name>
    <name type="common">Polychaete worm</name>
    <dbReference type="NCBI Taxonomy" id="283909"/>
    <lineage>
        <taxon>Eukaryota</taxon>
        <taxon>Metazoa</taxon>
        <taxon>Spiralia</taxon>
        <taxon>Lophotrochozoa</taxon>
        <taxon>Annelida</taxon>
        <taxon>Polychaeta</taxon>
        <taxon>Sedentaria</taxon>
        <taxon>Scolecida</taxon>
        <taxon>Capitellidae</taxon>
        <taxon>Capitella</taxon>
    </lineage>
</organism>
<dbReference type="PANTHER" id="PTHR24394">
    <property type="entry name" value="ZINC FINGER PROTEIN"/>
    <property type="match status" value="1"/>
</dbReference>
<evidence type="ECO:0000256" key="1">
    <source>
        <dbReference type="ARBA" id="ARBA00004123"/>
    </source>
</evidence>
<feature type="domain" description="C2H2-type" evidence="8">
    <location>
        <begin position="208"/>
        <end position="236"/>
    </location>
</feature>
<evidence type="ECO:0000313" key="9">
    <source>
        <dbReference type="EMBL" id="ELU03652.1"/>
    </source>
</evidence>
<accession>R7UK45</accession>
<dbReference type="PROSITE" id="PS00028">
    <property type="entry name" value="ZINC_FINGER_C2H2_1"/>
    <property type="match status" value="4"/>
</dbReference>
<keyword evidence="5" id="KW-0862">Zinc</keyword>
<dbReference type="Pfam" id="PF13894">
    <property type="entry name" value="zf-C2H2_4"/>
    <property type="match status" value="1"/>
</dbReference>
<feature type="domain" description="C2H2-type" evidence="8">
    <location>
        <begin position="237"/>
        <end position="264"/>
    </location>
</feature>
<evidence type="ECO:0000259" key="8">
    <source>
        <dbReference type="PROSITE" id="PS50157"/>
    </source>
</evidence>
<keyword evidence="2" id="KW-0479">Metal-binding</keyword>
<keyword evidence="11" id="KW-1185">Reference proteome</keyword>
<feature type="domain" description="C2H2-type" evidence="8">
    <location>
        <begin position="264"/>
        <end position="292"/>
    </location>
</feature>
<dbReference type="Gene3D" id="3.30.160.60">
    <property type="entry name" value="Classic Zinc Finger"/>
    <property type="match status" value="4"/>
</dbReference>
<sequence length="358" mass="41422">MLKKNMDITVLFTFAANELSSPSTSNVELTVGLQDTEENKSRILQKQSNCELCSVCFKSDALLWMHKRQEHGIPLTAAPEHLKHFRCEECSYETLILTNFRRHHKSAHEEKSRISCSECDSSFKTKFGLTKHIQRQHSKKDSTCPHCRQKVSPKDLSSHIFRSHREPAQHRDTLMCSLCPYMAKQSHSLYLHLWKHHDVQPPDHFKRYECPHCEYKVLSRKSALDDHMRLHLGITPHQCEECQKTFNSKSRLQNHSKTHGERKHGCTQCEKKFSFASNLKSHMLTCHLAKEADRVWKCELCQYSSKLKGNLRLHLRNTHKQVVASDARRVQRIPIGSSSSNVVDDENVIIQPTGVHVS</sequence>
<evidence type="ECO:0000256" key="3">
    <source>
        <dbReference type="ARBA" id="ARBA00022737"/>
    </source>
</evidence>
<dbReference type="AlphaFoldDB" id="R7UK45"/>
<evidence type="ECO:0000256" key="5">
    <source>
        <dbReference type="ARBA" id="ARBA00022833"/>
    </source>
</evidence>
<dbReference type="SMART" id="SM00355">
    <property type="entry name" value="ZnF_C2H2"/>
    <property type="match status" value="9"/>
</dbReference>
<dbReference type="InterPro" id="IPR013087">
    <property type="entry name" value="Znf_C2H2_type"/>
</dbReference>
<dbReference type="GO" id="GO:0005634">
    <property type="term" value="C:nucleus"/>
    <property type="evidence" value="ECO:0007669"/>
    <property type="project" value="UniProtKB-SubCell"/>
</dbReference>
<keyword evidence="4 7" id="KW-0863">Zinc-finger</keyword>
<reference evidence="11" key="1">
    <citation type="submission" date="2012-12" db="EMBL/GenBank/DDBJ databases">
        <authorList>
            <person name="Hellsten U."/>
            <person name="Grimwood J."/>
            <person name="Chapman J.A."/>
            <person name="Shapiro H."/>
            <person name="Aerts A."/>
            <person name="Otillar R.P."/>
            <person name="Terry A.Y."/>
            <person name="Boore J.L."/>
            <person name="Simakov O."/>
            <person name="Marletaz F."/>
            <person name="Cho S.-J."/>
            <person name="Edsinger-Gonzales E."/>
            <person name="Havlak P."/>
            <person name="Kuo D.-H."/>
            <person name="Larsson T."/>
            <person name="Lv J."/>
            <person name="Arendt D."/>
            <person name="Savage R."/>
            <person name="Osoegawa K."/>
            <person name="de Jong P."/>
            <person name="Lindberg D.R."/>
            <person name="Seaver E.C."/>
            <person name="Weisblat D.A."/>
            <person name="Putnam N.H."/>
            <person name="Grigoriev I.V."/>
            <person name="Rokhsar D.S."/>
        </authorList>
    </citation>
    <scope>NUCLEOTIDE SEQUENCE</scope>
    <source>
        <strain evidence="11">I ESC-2004</strain>
    </source>
</reference>
<evidence type="ECO:0000256" key="7">
    <source>
        <dbReference type="PROSITE-ProRule" id="PRU00042"/>
    </source>
</evidence>
<feature type="domain" description="C2H2-type" evidence="8">
    <location>
        <begin position="114"/>
        <end position="142"/>
    </location>
</feature>
<dbReference type="OMA" id="SCANCET"/>
<evidence type="ECO:0000256" key="6">
    <source>
        <dbReference type="ARBA" id="ARBA00023242"/>
    </source>
</evidence>
<dbReference type="OrthoDB" id="6085123at2759"/>
<keyword evidence="3" id="KW-0677">Repeat</keyword>
<dbReference type="GO" id="GO:0008270">
    <property type="term" value="F:zinc ion binding"/>
    <property type="evidence" value="ECO:0007669"/>
    <property type="project" value="UniProtKB-KW"/>
</dbReference>
<dbReference type="FunFam" id="3.30.160.60:FF:000065">
    <property type="entry name" value="B-cell CLL/lymphoma 6, member B"/>
    <property type="match status" value="1"/>
</dbReference>
<comment type="subcellular location">
    <subcellularLocation>
        <location evidence="1">Nucleus</location>
    </subcellularLocation>
</comment>